<gene>
    <name evidence="2" type="ORF">FA13DRAFT_683621</name>
</gene>
<sequence length="717" mass="82671">MAAVPVSLQADLRMRMRVTRKPAYTYEMSVFVIDRRYQRPDMHLKSQNGHWFHVGAHHPRVHCPYDVVILRSVQCLAVRTFSPPPIPYSSWSRRLVRSMYSLGSPNPQRIHSTQALRMKRAGNDTQVIANLLKNNDPPSDDQRVVLSTRLRDLEAEFQLIVGKAFSTELKESQLPRAAKGPHKAIQLRRTLLCGVRSLPDELLQTVFEFVAFNEDGNHSSISLRRLCSVSRRWRQAAIGHPILWTKPAPINLRSTRHYRIRKTANRLKLYLSRSGNLPISFKLWLYHPVWETTKEFVQEPVQLLMDQSHRWDVVELRTPLAFYEHLAPIRGKIPRLRELEIDTDWRSDNDPTDKKLSIDCFAEAPSLRKVTYDTRYAFRTSWAEPDTVLQFSLPWAQLHEFNASAQCDTSYHDIIQAEPLELRQLEYFASTTNSLYDSNPLTLPTLTKLLFRTYELNSELDILAHLDLLTLPALAHLEIRGLSSPTMNRLYDRVLSLVTRSKCSLQCLCIHASEGFTSGQWTPCSKLLALCPELTHLLLASPEGDLLNTLIYDPSSPSPMLPKLKVFIVRNSDIDGVSRVLDASALMKVIKSRTEGLPEGTQQALEEVTFIWDDAEMLQLQISFMELADTQSEESSAFNIARTATEELAARARLRLDSQFNRWWHRRRAYFNPRLHLEMNKFLSQLEDLDLEKHDTRPFMVCLELFVVHCEAEIDLL</sequence>
<feature type="domain" description="F-box" evidence="1">
    <location>
        <begin position="196"/>
        <end position="247"/>
    </location>
</feature>
<protein>
    <recommendedName>
        <fullName evidence="1">F-box domain-containing protein</fullName>
    </recommendedName>
</protein>
<comment type="caution">
    <text evidence="2">The sequence shown here is derived from an EMBL/GenBank/DDBJ whole genome shotgun (WGS) entry which is preliminary data.</text>
</comment>
<reference evidence="2 3" key="1">
    <citation type="journal article" date="2019" name="Nat. Ecol. Evol.">
        <title>Megaphylogeny resolves global patterns of mushroom evolution.</title>
        <authorList>
            <person name="Varga T."/>
            <person name="Krizsan K."/>
            <person name="Foldi C."/>
            <person name="Dima B."/>
            <person name="Sanchez-Garcia M."/>
            <person name="Sanchez-Ramirez S."/>
            <person name="Szollosi G.J."/>
            <person name="Szarkandi J.G."/>
            <person name="Papp V."/>
            <person name="Albert L."/>
            <person name="Andreopoulos W."/>
            <person name="Angelini C."/>
            <person name="Antonin V."/>
            <person name="Barry K.W."/>
            <person name="Bougher N.L."/>
            <person name="Buchanan P."/>
            <person name="Buyck B."/>
            <person name="Bense V."/>
            <person name="Catcheside P."/>
            <person name="Chovatia M."/>
            <person name="Cooper J."/>
            <person name="Damon W."/>
            <person name="Desjardin D."/>
            <person name="Finy P."/>
            <person name="Geml J."/>
            <person name="Haridas S."/>
            <person name="Hughes K."/>
            <person name="Justo A."/>
            <person name="Karasinski D."/>
            <person name="Kautmanova I."/>
            <person name="Kiss B."/>
            <person name="Kocsube S."/>
            <person name="Kotiranta H."/>
            <person name="LaButti K.M."/>
            <person name="Lechner B.E."/>
            <person name="Liimatainen K."/>
            <person name="Lipzen A."/>
            <person name="Lukacs Z."/>
            <person name="Mihaltcheva S."/>
            <person name="Morgado L.N."/>
            <person name="Niskanen T."/>
            <person name="Noordeloos M.E."/>
            <person name="Ohm R.A."/>
            <person name="Ortiz-Santana B."/>
            <person name="Ovrebo C."/>
            <person name="Racz N."/>
            <person name="Riley R."/>
            <person name="Savchenko A."/>
            <person name="Shiryaev A."/>
            <person name="Soop K."/>
            <person name="Spirin V."/>
            <person name="Szebenyi C."/>
            <person name="Tomsovsky M."/>
            <person name="Tulloss R.E."/>
            <person name="Uehling J."/>
            <person name="Grigoriev I.V."/>
            <person name="Vagvolgyi C."/>
            <person name="Papp T."/>
            <person name="Martin F.M."/>
            <person name="Miettinen O."/>
            <person name="Hibbett D.S."/>
            <person name="Nagy L.G."/>
        </authorList>
    </citation>
    <scope>NUCLEOTIDE SEQUENCE [LARGE SCALE GENOMIC DNA]</scope>
    <source>
        <strain evidence="2 3">FP101781</strain>
    </source>
</reference>
<proteinExistence type="predicted"/>
<name>A0A4Y7T470_COPMI</name>
<dbReference type="OrthoDB" id="3365698at2759"/>
<keyword evidence="3" id="KW-1185">Reference proteome</keyword>
<dbReference type="Gene3D" id="1.20.1280.50">
    <property type="match status" value="1"/>
</dbReference>
<dbReference type="InterPro" id="IPR001810">
    <property type="entry name" value="F-box_dom"/>
</dbReference>
<dbReference type="EMBL" id="QPFP01000029">
    <property type="protein sequence ID" value="TEB28973.1"/>
    <property type="molecule type" value="Genomic_DNA"/>
</dbReference>
<dbReference type="AlphaFoldDB" id="A0A4Y7T470"/>
<dbReference type="Pfam" id="PF12937">
    <property type="entry name" value="F-box-like"/>
    <property type="match status" value="1"/>
</dbReference>
<dbReference type="Proteomes" id="UP000298030">
    <property type="component" value="Unassembled WGS sequence"/>
</dbReference>
<accession>A0A4Y7T470</accession>
<dbReference type="InterPro" id="IPR036047">
    <property type="entry name" value="F-box-like_dom_sf"/>
</dbReference>
<evidence type="ECO:0000313" key="2">
    <source>
        <dbReference type="EMBL" id="TEB28973.1"/>
    </source>
</evidence>
<dbReference type="SUPFAM" id="SSF81383">
    <property type="entry name" value="F-box domain"/>
    <property type="match status" value="1"/>
</dbReference>
<evidence type="ECO:0000313" key="3">
    <source>
        <dbReference type="Proteomes" id="UP000298030"/>
    </source>
</evidence>
<evidence type="ECO:0000259" key="1">
    <source>
        <dbReference type="Pfam" id="PF12937"/>
    </source>
</evidence>
<organism evidence="2 3">
    <name type="scientific">Coprinellus micaceus</name>
    <name type="common">Glistening ink-cap mushroom</name>
    <name type="synonym">Coprinus micaceus</name>
    <dbReference type="NCBI Taxonomy" id="71717"/>
    <lineage>
        <taxon>Eukaryota</taxon>
        <taxon>Fungi</taxon>
        <taxon>Dikarya</taxon>
        <taxon>Basidiomycota</taxon>
        <taxon>Agaricomycotina</taxon>
        <taxon>Agaricomycetes</taxon>
        <taxon>Agaricomycetidae</taxon>
        <taxon>Agaricales</taxon>
        <taxon>Agaricineae</taxon>
        <taxon>Psathyrellaceae</taxon>
        <taxon>Coprinellus</taxon>
    </lineage>
</organism>